<dbReference type="InterPro" id="IPR006638">
    <property type="entry name" value="Elp3/MiaA/NifB-like_rSAM"/>
</dbReference>
<dbReference type="InterPro" id="IPR004559">
    <property type="entry name" value="HemW-like"/>
</dbReference>
<dbReference type="Gene3D" id="3.30.750.200">
    <property type="match status" value="1"/>
</dbReference>
<dbReference type="PANTHER" id="PTHR13932:SF5">
    <property type="entry name" value="RADICAL S-ADENOSYL METHIONINE DOMAIN-CONTAINING PROTEIN 1, MITOCHONDRIAL"/>
    <property type="match status" value="1"/>
</dbReference>
<dbReference type="PANTHER" id="PTHR13932">
    <property type="entry name" value="COPROPORPHYRINIGEN III OXIDASE"/>
    <property type="match status" value="1"/>
</dbReference>
<comment type="function">
    <text evidence="2">Probably acts as a heme chaperone, transferring heme to an unknown acceptor. Binds one molecule of heme per monomer, possibly covalently. Binds 1 [4Fe-4S] cluster. The cluster is coordinated with 3 cysteines and an exchangeable S-adenosyl-L-methionine.</text>
</comment>
<evidence type="ECO:0000313" key="5">
    <source>
        <dbReference type="Proteomes" id="UP001206067"/>
    </source>
</evidence>
<name>A0ABT1XQC3_9SPHN</name>
<keyword evidence="2" id="KW-0479">Metal-binding</keyword>
<dbReference type="PROSITE" id="PS51918">
    <property type="entry name" value="RADICAL_SAM"/>
    <property type="match status" value="1"/>
</dbReference>
<protein>
    <recommendedName>
        <fullName evidence="2">Heme chaperone HemW</fullName>
    </recommendedName>
</protein>
<dbReference type="SUPFAM" id="SSF102114">
    <property type="entry name" value="Radical SAM enzymes"/>
    <property type="match status" value="1"/>
</dbReference>
<keyword evidence="2" id="KW-0408">Iron</keyword>
<comment type="similarity">
    <text evidence="1">Belongs to the anaerobic coproporphyrinogen-III oxidase family. HemW subfamily.</text>
</comment>
<comment type="subcellular location">
    <subcellularLocation>
        <location evidence="2">Cytoplasm</location>
    </subcellularLocation>
</comment>
<keyword evidence="2" id="KW-0349">Heme</keyword>
<dbReference type="InterPro" id="IPR007197">
    <property type="entry name" value="rSAM"/>
</dbReference>
<dbReference type="RefSeq" id="WP_257595646.1">
    <property type="nucleotide sequence ID" value="NZ_JANKHH010000004.1"/>
</dbReference>
<dbReference type="SFLD" id="SFLDS00029">
    <property type="entry name" value="Radical_SAM"/>
    <property type="match status" value="1"/>
</dbReference>
<dbReference type="InterPro" id="IPR058240">
    <property type="entry name" value="rSAM_sf"/>
</dbReference>
<organism evidence="4 5">
    <name type="scientific">Parerythrobacter lacustris</name>
    <dbReference type="NCBI Taxonomy" id="2969984"/>
    <lineage>
        <taxon>Bacteria</taxon>
        <taxon>Pseudomonadati</taxon>
        <taxon>Pseudomonadota</taxon>
        <taxon>Alphaproteobacteria</taxon>
        <taxon>Sphingomonadales</taxon>
        <taxon>Erythrobacteraceae</taxon>
        <taxon>Parerythrobacter</taxon>
    </lineage>
</organism>
<dbReference type="CDD" id="cd01335">
    <property type="entry name" value="Radical_SAM"/>
    <property type="match status" value="1"/>
</dbReference>
<feature type="domain" description="Radical SAM core" evidence="3">
    <location>
        <begin position="1"/>
        <end position="232"/>
    </location>
</feature>
<dbReference type="SMART" id="SM00729">
    <property type="entry name" value="Elp3"/>
    <property type="match status" value="1"/>
</dbReference>
<dbReference type="Proteomes" id="UP001206067">
    <property type="component" value="Unassembled WGS sequence"/>
</dbReference>
<keyword evidence="2" id="KW-0004">4Fe-4S</keyword>
<dbReference type="Pfam" id="PF04055">
    <property type="entry name" value="Radical_SAM"/>
    <property type="match status" value="1"/>
</dbReference>
<dbReference type="NCBIfam" id="TIGR00539">
    <property type="entry name" value="hemN_rel"/>
    <property type="match status" value="1"/>
</dbReference>
<keyword evidence="2" id="KW-0143">Chaperone</keyword>
<keyword evidence="2" id="KW-0949">S-adenosyl-L-methionine</keyword>
<dbReference type="SFLD" id="SFLDF00288">
    <property type="entry name" value="HemN-like__clustered_with_nucl"/>
    <property type="match status" value="1"/>
</dbReference>
<dbReference type="InterPro" id="IPR010723">
    <property type="entry name" value="HemN_C"/>
</dbReference>
<reference evidence="4 5" key="1">
    <citation type="submission" date="2022-08" db="EMBL/GenBank/DDBJ databases">
        <title>Polyphasic taxonomy analysis of Qipengyuania sp.RS5-5.</title>
        <authorList>
            <person name="Xamxidin M."/>
            <person name="Wu M."/>
        </authorList>
    </citation>
    <scope>NUCLEOTIDE SEQUENCE [LARGE SCALE GENOMIC DNA]</scope>
    <source>
        <strain evidence="4 5">RS5-5</strain>
    </source>
</reference>
<dbReference type="EMBL" id="JANKHH010000004">
    <property type="protein sequence ID" value="MCR2833868.1"/>
    <property type="molecule type" value="Genomic_DNA"/>
</dbReference>
<proteinExistence type="inferred from homology"/>
<gene>
    <name evidence="4" type="primary">hemW</name>
    <name evidence="4" type="ORF">NSO95_07905</name>
</gene>
<keyword evidence="2" id="KW-0411">Iron-sulfur</keyword>
<evidence type="ECO:0000259" key="3">
    <source>
        <dbReference type="PROSITE" id="PS51918"/>
    </source>
</evidence>
<sequence>MARALYIHWPFCLKKCPYCDFNSHVRDGIDHGLWERSLLADMQHEHALADSGPLTSIFFGGGTPSLMPPALVGSLLKEAERLWGFDAAIEITLEANPSSVEAGKFAALSAAGVNRVSLGLQSLDDEALGFLGRLHSVDESLAALDVAQSCFQRVSCDLIYARPGQSADQWEAELERAIGFGTSHLSLYQLTIEPGTRFATDVRRGVFEPLADDPAADLFALTQDITAAAGLPACEVSNHAAPGEESRHNLTYWRYEDYIGIGPGAHGRRGGFATQRHKKPENWLHAIAEQGNGLSEERPLNASEAASEALMMGLRLREGVDLDALSRRFGLSVDTMIDRERTEFYRSLGFLWSADERLGVARQGMGVLDALLGEVVSGELVAS</sequence>
<keyword evidence="5" id="KW-1185">Reference proteome</keyword>
<keyword evidence="2" id="KW-0963">Cytoplasm</keyword>
<dbReference type="SFLD" id="SFLDG01065">
    <property type="entry name" value="anaerobic_coproporphyrinogen-I"/>
    <property type="match status" value="1"/>
</dbReference>
<dbReference type="InterPro" id="IPR034505">
    <property type="entry name" value="Coproporphyrinogen-III_oxidase"/>
</dbReference>
<evidence type="ECO:0000313" key="4">
    <source>
        <dbReference type="EMBL" id="MCR2833868.1"/>
    </source>
</evidence>
<dbReference type="SFLD" id="SFLDF00562">
    <property type="entry name" value="HemN-like__clustered_with_heat"/>
    <property type="match status" value="1"/>
</dbReference>
<comment type="caution">
    <text evidence="4">The sequence shown here is derived from an EMBL/GenBank/DDBJ whole genome shotgun (WGS) entry which is preliminary data.</text>
</comment>
<evidence type="ECO:0000256" key="2">
    <source>
        <dbReference type="RuleBase" id="RU364116"/>
    </source>
</evidence>
<dbReference type="Pfam" id="PF06969">
    <property type="entry name" value="HemN_C"/>
    <property type="match status" value="1"/>
</dbReference>
<accession>A0ABT1XQC3</accession>
<evidence type="ECO:0000256" key="1">
    <source>
        <dbReference type="ARBA" id="ARBA00006100"/>
    </source>
</evidence>